<proteinExistence type="predicted"/>
<name>A0A1D9LC07_9NEIS</name>
<reference evidence="1 2" key="1">
    <citation type="submission" date="2016-10" db="EMBL/GenBank/DDBJ databases">
        <title>Chromobacterium muskegensis sp. nov., an insecticidal bacterium isolated from Sphagnum bogs.</title>
        <authorList>
            <person name="Sparks M.E."/>
            <person name="Blackburn M.B."/>
            <person name="Gundersen-Rindal D.E."/>
            <person name="Mitchell A."/>
            <person name="Farrar R."/>
            <person name="Kuhar D."/>
        </authorList>
    </citation>
    <scope>NUCLEOTIDE SEQUENCE [LARGE SCALE GENOMIC DNA]</scope>
    <source>
        <strain evidence="1 2">21-1</strain>
    </source>
</reference>
<evidence type="ECO:0000313" key="2">
    <source>
        <dbReference type="Proteomes" id="UP000178776"/>
    </source>
</evidence>
<accession>A0A1D9LC07</accession>
<gene>
    <name evidence="1" type="ORF">BKX93_01465</name>
</gene>
<sequence length="216" mass="23243">MSDIFEKASTVMGSTRVYNTVVTSTVSVKASYKAISASRDSRIGIWPGFQATGNPVAIAAATDLEGEVTLTVQGYDFNDGPYTVGFIVNNNTGNDSICATVVLVNGQYLKSEVTTLIVTNQKNQDGKTYLTVQYSTPDGNTPNRSLDWIYLFNGSQVVSPGQAVQHTPVPSNDSRGSIVIVTDSPLTFGNDYIIEYNPGRSTTAISAYYTFKFGGR</sequence>
<organism evidence="1 2">
    <name type="scientific">Chromobacterium vaccinii</name>
    <dbReference type="NCBI Taxonomy" id="1108595"/>
    <lineage>
        <taxon>Bacteria</taxon>
        <taxon>Pseudomonadati</taxon>
        <taxon>Pseudomonadota</taxon>
        <taxon>Betaproteobacteria</taxon>
        <taxon>Neisseriales</taxon>
        <taxon>Chromobacteriaceae</taxon>
        <taxon>Chromobacterium</taxon>
    </lineage>
</organism>
<protein>
    <submittedName>
        <fullName evidence="1">Uncharacterized protein</fullName>
    </submittedName>
</protein>
<dbReference type="AlphaFoldDB" id="A0A1D9LC07"/>
<dbReference type="Proteomes" id="UP000178776">
    <property type="component" value="Chromosome"/>
</dbReference>
<dbReference type="RefSeq" id="WP_070978292.1">
    <property type="nucleotide sequence ID" value="NZ_CP017707.1"/>
</dbReference>
<dbReference type="KEGG" id="cvc:BKX93_01465"/>
<evidence type="ECO:0000313" key="1">
    <source>
        <dbReference type="EMBL" id="AOZ48792.1"/>
    </source>
</evidence>
<dbReference type="EMBL" id="CP017707">
    <property type="protein sequence ID" value="AOZ48792.1"/>
    <property type="molecule type" value="Genomic_DNA"/>
</dbReference>
<dbReference type="GeneID" id="68839893"/>